<dbReference type="GO" id="GO:0005886">
    <property type="term" value="C:plasma membrane"/>
    <property type="evidence" value="ECO:0007669"/>
    <property type="project" value="TreeGrafter"/>
</dbReference>
<evidence type="ECO:0000313" key="2">
    <source>
        <dbReference type="EMBL" id="SFE95913.1"/>
    </source>
</evidence>
<organism evidence="2 3">
    <name type="scientific">Thermoflexibacter ruber</name>
    <dbReference type="NCBI Taxonomy" id="1003"/>
    <lineage>
        <taxon>Bacteria</taxon>
        <taxon>Pseudomonadati</taxon>
        <taxon>Bacteroidota</taxon>
        <taxon>Cytophagia</taxon>
        <taxon>Cytophagales</taxon>
        <taxon>Thermoflexibacteraceae</taxon>
        <taxon>Thermoflexibacter</taxon>
    </lineage>
</organism>
<dbReference type="GO" id="GO:0042910">
    <property type="term" value="F:xenobiotic transmembrane transporter activity"/>
    <property type="evidence" value="ECO:0007669"/>
    <property type="project" value="TreeGrafter"/>
</dbReference>
<accession>A0A1I2ET68</accession>
<dbReference type="RefSeq" id="WP_091542729.1">
    <property type="nucleotide sequence ID" value="NZ_FONY01000011.1"/>
</dbReference>
<dbReference type="Pfam" id="PF00873">
    <property type="entry name" value="ACR_tran"/>
    <property type="match status" value="2"/>
</dbReference>
<feature type="transmembrane region" description="Helical" evidence="1">
    <location>
        <begin position="997"/>
        <end position="1020"/>
    </location>
</feature>
<feature type="transmembrane region" description="Helical" evidence="1">
    <location>
        <begin position="1108"/>
        <end position="1134"/>
    </location>
</feature>
<feature type="transmembrane region" description="Helical" evidence="1">
    <location>
        <begin position="376"/>
        <end position="396"/>
    </location>
</feature>
<sequence>MENKKSKLPEFALSTFAINNKTSVFILSAIIAVFGLISYGSMPKEQFPEVVIPTVIINTVYPGNSPVDIENLITRHIEKEVKSVKGVKKINSTSSQDVSVITVEFNENVQISKALQDTKDAVDKSKRNLPTDLDTDPQVLEVDVSQIPIVMVNISGNYDMQKLRYYAEYLEDRFEELPEVSSANLIGALEREIQINADIYKMDARKVTFSDIENAIRAENISMSGGEVLTDGYRRSMRISGEFKSVEEIANTIIKSEDLTPIYLKDVAEVKDTFVERKSYARLATGDFAEKGNFPVISLRVVKKNGENLINADEKIKKIVEEAKKTILPADLNIVYTDNQADNMKTQILNLENNIIFSTLLVISVLLFFMGLRNALFVGIAIPLSMFISFIILNAMGYTVNIMVLFGLILALGMLVDNGIVVIENIYRQMEDGEERESAAKHGVGEVAWPIISSTLTTLAAFVPLIFWGGIIGEFMGILPVTLIAVLSSSLFVGLFVNPVLAAAFMKLDDKDHKPNRKRVTITGLSLIALSLPFYFMVKESYTFPNLLMTAGLFTLLNAYVLRGAAIWFQNNALVWLENVYLRFLRFALSGKRPILFFAGMFVTLILSIIVFFSNRPLVLLFPDNEPLYIYLYNEAPLGTDIETTDKITKELEKKVFETLKPYKNIVTSIVTNVGEGTGNPMAGPGAGMSSSFTPHKSKISIGFIDYEKRNGVETAEILKKFSEMTESIPGLKITTGKNNSGPPTGFPVNIEVKGVDYVTLINEAEKIKTIIEKANIEGLDGLTTDLEIGKPEVMLNIDREKARRLGLSTSSLATSMRTAIYGKEVSKFKDGDDDYPIQLRLQDRYRYDLASLNDQKISFRDNKGKFHQIPISAVADMRYTSSYGSVKRKDLDKVIVIRSGVAEGYNPNQIVEQVRALLANHKMPEGYTFKFTGEQEEQAESMAFLMKAMLIAVATIFLILVSQFNSVIKPFIIMTSVLFSLQGVFLGMAIFNDPFIIIMTGIGIISLAGVVVNNAIVLVDYAGQLERRKLASLGLSPKDKLDKEDLIEVLVEAGYTRLRPVLLTAITTVLGLIPMAVGLNLDFFSLYRNFDPNIYTGGDNAAFWGPMAWTVVYGLTFATFLTLIVVPVMFLLAERAAGKIKNKVKKAKQNEIILEPEKEEAVTI</sequence>
<name>A0A1I2ET68_9BACT</name>
<dbReference type="AlphaFoldDB" id="A0A1I2ET68"/>
<keyword evidence="1" id="KW-0812">Transmembrane</keyword>
<gene>
    <name evidence="2" type="ORF">SAMN04488541_101116</name>
</gene>
<feature type="transmembrane region" description="Helical" evidence="1">
    <location>
        <begin position="24"/>
        <end position="42"/>
    </location>
</feature>
<dbReference type="Gene3D" id="3.30.2090.10">
    <property type="entry name" value="Multidrug efflux transporter AcrB TolC docking domain, DN and DC subdomains"/>
    <property type="match status" value="2"/>
</dbReference>
<dbReference type="PANTHER" id="PTHR32063">
    <property type="match status" value="1"/>
</dbReference>
<evidence type="ECO:0000313" key="3">
    <source>
        <dbReference type="Proteomes" id="UP000199513"/>
    </source>
</evidence>
<dbReference type="SUPFAM" id="SSF82714">
    <property type="entry name" value="Multidrug efflux transporter AcrB TolC docking domain, DN and DC subdomains"/>
    <property type="match status" value="2"/>
</dbReference>
<feature type="transmembrane region" description="Helical" evidence="1">
    <location>
        <begin position="351"/>
        <end position="369"/>
    </location>
</feature>
<keyword evidence="1" id="KW-1133">Transmembrane helix</keyword>
<protein>
    <submittedName>
        <fullName evidence="2">Multidrug efflux pump subunit AcrB</fullName>
    </submittedName>
</protein>
<feature type="transmembrane region" description="Helical" evidence="1">
    <location>
        <begin position="447"/>
        <end position="471"/>
    </location>
</feature>
<dbReference type="InterPro" id="IPR027463">
    <property type="entry name" value="AcrB_DN_DC_subdom"/>
</dbReference>
<reference evidence="3" key="1">
    <citation type="submission" date="2016-10" db="EMBL/GenBank/DDBJ databases">
        <authorList>
            <person name="Varghese N."/>
            <person name="Submissions S."/>
        </authorList>
    </citation>
    <scope>NUCLEOTIDE SEQUENCE [LARGE SCALE GENOMIC DNA]</scope>
    <source>
        <strain>GEY</strain>
        <strain evidence="3">DSM 9560</strain>
    </source>
</reference>
<feature type="transmembrane region" description="Helical" evidence="1">
    <location>
        <begin position="1062"/>
        <end position="1088"/>
    </location>
</feature>
<dbReference type="Gene3D" id="1.20.1640.10">
    <property type="entry name" value="Multidrug efflux transporter AcrB transmembrane domain"/>
    <property type="match status" value="2"/>
</dbReference>
<dbReference type="Gene3D" id="3.30.70.1440">
    <property type="entry name" value="Multidrug efflux transporter AcrB pore domain"/>
    <property type="match status" value="1"/>
</dbReference>
<keyword evidence="3" id="KW-1185">Reference proteome</keyword>
<dbReference type="Proteomes" id="UP000199513">
    <property type="component" value="Unassembled WGS sequence"/>
</dbReference>
<feature type="transmembrane region" description="Helical" evidence="1">
    <location>
        <begin position="595"/>
        <end position="613"/>
    </location>
</feature>
<feature type="transmembrane region" description="Helical" evidence="1">
    <location>
        <begin position="972"/>
        <end position="991"/>
    </location>
</feature>
<proteinExistence type="predicted"/>
<dbReference type="SUPFAM" id="SSF82693">
    <property type="entry name" value="Multidrug efflux transporter AcrB pore domain, PN1, PN2, PC1 and PC2 subdomains"/>
    <property type="match status" value="2"/>
</dbReference>
<feature type="transmembrane region" description="Helical" evidence="1">
    <location>
        <begin position="483"/>
        <end position="508"/>
    </location>
</feature>
<feature type="transmembrane region" description="Helical" evidence="1">
    <location>
        <begin position="945"/>
        <end position="965"/>
    </location>
</feature>
<dbReference type="OrthoDB" id="9798415at2"/>
<dbReference type="STRING" id="1003.SAMN04488541_101116"/>
<dbReference type="SUPFAM" id="SSF82866">
    <property type="entry name" value="Multidrug efflux transporter AcrB transmembrane domain"/>
    <property type="match status" value="2"/>
</dbReference>
<evidence type="ECO:0000256" key="1">
    <source>
        <dbReference type="SAM" id="Phobius"/>
    </source>
</evidence>
<dbReference type="Gene3D" id="3.30.70.1430">
    <property type="entry name" value="Multidrug efflux transporter AcrB pore domain"/>
    <property type="match status" value="2"/>
</dbReference>
<dbReference type="PRINTS" id="PR00702">
    <property type="entry name" value="ACRIFLAVINRP"/>
</dbReference>
<feature type="transmembrane region" description="Helical" evidence="1">
    <location>
        <begin position="520"/>
        <end position="538"/>
    </location>
</feature>
<feature type="transmembrane region" description="Helical" evidence="1">
    <location>
        <begin position="544"/>
        <end position="562"/>
    </location>
</feature>
<dbReference type="EMBL" id="FONY01000011">
    <property type="protein sequence ID" value="SFE95913.1"/>
    <property type="molecule type" value="Genomic_DNA"/>
</dbReference>
<dbReference type="PANTHER" id="PTHR32063:SF24">
    <property type="entry name" value="CATION EFFLUX SYSTEM (ACRB_ACRD_ACRF FAMILY)"/>
    <property type="match status" value="1"/>
</dbReference>
<keyword evidence="1" id="KW-0472">Membrane</keyword>
<dbReference type="InterPro" id="IPR001036">
    <property type="entry name" value="Acrflvin-R"/>
</dbReference>
<dbReference type="Gene3D" id="3.30.70.1320">
    <property type="entry name" value="Multidrug efflux transporter AcrB pore domain like"/>
    <property type="match status" value="1"/>
</dbReference>
<feature type="transmembrane region" description="Helical" evidence="1">
    <location>
        <begin position="402"/>
        <end position="427"/>
    </location>
</feature>